<accession>A0A1C6TK95</accession>
<feature type="transmembrane region" description="Helical" evidence="1">
    <location>
        <begin position="156"/>
        <end position="174"/>
    </location>
</feature>
<dbReference type="EMBL" id="FMHW01000004">
    <property type="protein sequence ID" value="SCL43379.1"/>
    <property type="molecule type" value="Genomic_DNA"/>
</dbReference>
<keyword evidence="1" id="KW-0472">Membrane</keyword>
<evidence type="ECO:0000256" key="1">
    <source>
        <dbReference type="SAM" id="Phobius"/>
    </source>
</evidence>
<keyword evidence="4" id="KW-1185">Reference proteome</keyword>
<keyword evidence="1" id="KW-0812">Transmembrane</keyword>
<gene>
    <name evidence="2" type="ORF">GA0074692_6697</name>
    <name evidence="3" type="ORF">GA0074692_6852</name>
</gene>
<reference evidence="2" key="2">
    <citation type="submission" date="2016-06" db="EMBL/GenBank/DDBJ databases">
        <authorList>
            <person name="Kjaerup R.B."/>
            <person name="Dalgaard T.S."/>
            <person name="Juul-Madsen H.R."/>
        </authorList>
    </citation>
    <scope>NUCLEOTIDE SEQUENCE [LARGE SCALE GENOMIC DNA]</scope>
    <source>
        <strain evidence="2">DSM 43817</strain>
    </source>
</reference>
<sequence length="175" mass="18270">MELARTMSPTAVAILLLLALVVDYMSIGPNSLRDRLAFVMAVPAIREGFDQSPADQATVAAAGGLIQSLLDSTGGAYIAGASVNAILGVLIGLLWVYTIGCMLPVKTGKKLGRFATLTWPQSPLYRLNTKMWIVAIILGMMSDLPGGLIGDVTRSLVSIVTSLVAPIPGLLFGAA</sequence>
<dbReference type="RefSeq" id="WP_091652178.1">
    <property type="nucleotide sequence ID" value="NZ_FMHW01000002.1"/>
</dbReference>
<keyword evidence="1" id="KW-1133">Transmembrane helix</keyword>
<evidence type="ECO:0000313" key="3">
    <source>
        <dbReference type="EMBL" id="SCL43379.1"/>
    </source>
</evidence>
<dbReference type="STRING" id="145854.GA0074692_6697"/>
<organism evidence="2 4">
    <name type="scientific">Micromonospora pallida</name>
    <dbReference type="NCBI Taxonomy" id="145854"/>
    <lineage>
        <taxon>Bacteria</taxon>
        <taxon>Bacillati</taxon>
        <taxon>Actinomycetota</taxon>
        <taxon>Actinomycetes</taxon>
        <taxon>Micromonosporales</taxon>
        <taxon>Micromonosporaceae</taxon>
        <taxon>Micromonospora</taxon>
    </lineage>
</organism>
<dbReference type="EMBL" id="FMHW01000002">
    <property type="protein sequence ID" value="SCL42181.1"/>
    <property type="molecule type" value="Genomic_DNA"/>
</dbReference>
<dbReference type="Proteomes" id="UP000198959">
    <property type="component" value="Unassembled WGS sequence"/>
</dbReference>
<protein>
    <submittedName>
        <fullName evidence="2">Uncharacterized protein</fullName>
    </submittedName>
</protein>
<proteinExistence type="predicted"/>
<name>A0A1C6TK95_9ACTN</name>
<dbReference type="AlphaFoldDB" id="A0A1C6TK95"/>
<feature type="transmembrane region" description="Helical" evidence="1">
    <location>
        <begin position="131"/>
        <end position="150"/>
    </location>
</feature>
<feature type="transmembrane region" description="Helical" evidence="1">
    <location>
        <begin position="77"/>
        <end position="103"/>
    </location>
</feature>
<evidence type="ECO:0000313" key="2">
    <source>
        <dbReference type="EMBL" id="SCL42181.1"/>
    </source>
</evidence>
<reference evidence="4" key="1">
    <citation type="submission" date="2016-06" db="EMBL/GenBank/DDBJ databases">
        <authorList>
            <person name="Varghese N."/>
            <person name="Submissions Spin"/>
        </authorList>
    </citation>
    <scope>NUCLEOTIDE SEQUENCE [LARGE SCALE GENOMIC DNA]</scope>
    <source>
        <strain evidence="4">DSM 43817</strain>
    </source>
</reference>
<evidence type="ECO:0000313" key="4">
    <source>
        <dbReference type="Proteomes" id="UP000198959"/>
    </source>
</evidence>
<dbReference type="OrthoDB" id="3380131at2"/>